<evidence type="ECO:0000256" key="7">
    <source>
        <dbReference type="SAM" id="Phobius"/>
    </source>
</evidence>
<organism evidence="10">
    <name type="scientific">Stegastes partitus</name>
    <name type="common">bicolor damselfish</name>
    <dbReference type="NCBI Taxonomy" id="144197"/>
    <lineage>
        <taxon>Eukaryota</taxon>
        <taxon>Metazoa</taxon>
        <taxon>Chordata</taxon>
        <taxon>Craniata</taxon>
        <taxon>Vertebrata</taxon>
        <taxon>Euteleostomi</taxon>
        <taxon>Actinopterygii</taxon>
        <taxon>Neopterygii</taxon>
        <taxon>Teleostei</taxon>
        <taxon>Neoteleostei</taxon>
        <taxon>Acanthomorphata</taxon>
        <taxon>Ovalentaria</taxon>
        <taxon>Pomacentridae</taxon>
        <taxon>Stegastes</taxon>
    </lineage>
</organism>
<keyword evidence="7" id="KW-0472">Membrane</keyword>
<dbReference type="PANTHER" id="PTHR23158:SF38">
    <property type="entry name" value="MELANOMA INHIBITORY ACTIVITY PROTEIN 2"/>
    <property type="match status" value="1"/>
</dbReference>
<keyword evidence="6" id="KW-0325">Glycoprotein</keyword>
<dbReference type="Gene3D" id="2.30.30.40">
    <property type="entry name" value="SH3 Domains"/>
    <property type="match status" value="1"/>
</dbReference>
<dbReference type="InterPro" id="IPR051500">
    <property type="entry name" value="cTAGE_MIA/OTOR"/>
</dbReference>
<dbReference type="GO" id="GO:0006888">
    <property type="term" value="P:endoplasmic reticulum to Golgi vesicle-mediated transport"/>
    <property type="evidence" value="ECO:0007669"/>
    <property type="project" value="TreeGrafter"/>
</dbReference>
<comment type="subcellular location">
    <subcellularLocation>
        <location evidence="1">Endoplasmic reticulum membrane</location>
        <topology evidence="1">Single-pass membrane protein</topology>
    </subcellularLocation>
</comment>
<keyword evidence="7" id="KW-0812">Transmembrane</keyword>
<evidence type="ECO:0000256" key="4">
    <source>
        <dbReference type="ARBA" id="ARBA00022824"/>
    </source>
</evidence>
<evidence type="ECO:0000256" key="6">
    <source>
        <dbReference type="ARBA" id="ARBA00023180"/>
    </source>
</evidence>
<evidence type="ECO:0000313" key="10">
    <source>
        <dbReference type="Ensembl" id="ENSSPAP00000001734.1"/>
    </source>
</evidence>
<feature type="domain" description="SH3" evidence="9">
    <location>
        <begin position="36"/>
        <end position="75"/>
    </location>
</feature>
<proteinExistence type="predicted"/>
<dbReference type="GO" id="GO:0005789">
    <property type="term" value="C:endoplasmic reticulum membrane"/>
    <property type="evidence" value="ECO:0007669"/>
    <property type="project" value="UniProtKB-SubCell"/>
</dbReference>
<dbReference type="GO" id="GO:0009306">
    <property type="term" value="P:protein secretion"/>
    <property type="evidence" value="ECO:0007669"/>
    <property type="project" value="TreeGrafter"/>
</dbReference>
<keyword evidence="5" id="KW-0175">Coiled coil</keyword>
<name>A0A3B4Z509_9TELE</name>
<dbReference type="STRING" id="144197.ENSSPAP00000001734"/>
<dbReference type="GO" id="GO:0070971">
    <property type="term" value="C:endoplasmic reticulum exit site"/>
    <property type="evidence" value="ECO:0007669"/>
    <property type="project" value="TreeGrafter"/>
</dbReference>
<feature type="chain" id="PRO_5017309913" description="SH3 domain-containing protein" evidence="8">
    <location>
        <begin position="17"/>
        <end position="103"/>
    </location>
</feature>
<dbReference type="Ensembl" id="ENSSPAT00000001766.1">
    <property type="protein sequence ID" value="ENSSPAP00000001734.1"/>
    <property type="gene ID" value="ENSSPAG00000001340.1"/>
</dbReference>
<evidence type="ECO:0000259" key="9">
    <source>
        <dbReference type="Pfam" id="PF07653"/>
    </source>
</evidence>
<evidence type="ECO:0000256" key="2">
    <source>
        <dbReference type="ARBA" id="ARBA00022443"/>
    </source>
</evidence>
<dbReference type="PANTHER" id="PTHR23158">
    <property type="entry name" value="MELANOMA INHIBITORY ACTIVITY-RELATED"/>
    <property type="match status" value="1"/>
</dbReference>
<feature type="signal peptide" evidence="8">
    <location>
        <begin position="1"/>
        <end position="16"/>
    </location>
</feature>
<dbReference type="GeneTree" id="ENSGT00940000169554"/>
<dbReference type="GO" id="GO:0035459">
    <property type="term" value="P:vesicle cargo loading"/>
    <property type="evidence" value="ECO:0007669"/>
    <property type="project" value="TreeGrafter"/>
</dbReference>
<evidence type="ECO:0000256" key="8">
    <source>
        <dbReference type="SAM" id="SignalP"/>
    </source>
</evidence>
<evidence type="ECO:0000256" key="1">
    <source>
        <dbReference type="ARBA" id="ARBA00004389"/>
    </source>
</evidence>
<reference evidence="10" key="1">
    <citation type="submission" date="2023-09" db="UniProtKB">
        <authorList>
            <consortium name="Ensembl"/>
        </authorList>
    </citation>
    <scope>IDENTIFICATION</scope>
</reference>
<feature type="transmembrane region" description="Helical" evidence="7">
    <location>
        <begin position="71"/>
        <end position="89"/>
    </location>
</feature>
<dbReference type="SUPFAM" id="SSF50044">
    <property type="entry name" value="SH3-domain"/>
    <property type="match status" value="1"/>
</dbReference>
<keyword evidence="2" id="KW-0728">SH3 domain</keyword>
<dbReference type="Pfam" id="PF07653">
    <property type="entry name" value="SH3_2"/>
    <property type="match status" value="1"/>
</dbReference>
<dbReference type="AlphaFoldDB" id="A0A3B4Z509"/>
<keyword evidence="7" id="KW-1133">Transmembrane helix</keyword>
<evidence type="ECO:0000256" key="5">
    <source>
        <dbReference type="ARBA" id="ARBA00023054"/>
    </source>
</evidence>
<evidence type="ECO:0000256" key="3">
    <source>
        <dbReference type="ARBA" id="ARBA00022729"/>
    </source>
</evidence>
<sequence>WIIGAAFVILPHFTVGLLSDYKICGDSECESLLSRVQAIKDHRGKDCRFLSFRKGDTIFVYHKLTGKREDLWAGSVCLMSLSICLLLYVKKNIIKNGSFPNSL</sequence>
<protein>
    <recommendedName>
        <fullName evidence="9">SH3 domain-containing protein</fullName>
    </recommendedName>
</protein>
<accession>A0A3B4Z509</accession>
<keyword evidence="3 8" id="KW-0732">Signal</keyword>
<dbReference type="InterPro" id="IPR001452">
    <property type="entry name" value="SH3_domain"/>
</dbReference>
<keyword evidence="4" id="KW-0256">Endoplasmic reticulum</keyword>
<dbReference type="InterPro" id="IPR036028">
    <property type="entry name" value="SH3-like_dom_sf"/>
</dbReference>